<dbReference type="PANTHER" id="PTHR12988:SF6">
    <property type="entry name" value="SPHINGOMYELIN PHOSPHODIESTERASE 4"/>
    <property type="match status" value="1"/>
</dbReference>
<dbReference type="InterPro" id="IPR024129">
    <property type="entry name" value="Sphingomy_SMPD4"/>
</dbReference>
<dbReference type="EMBL" id="CAXITT010000796">
    <property type="protein sequence ID" value="CAL1546293.1"/>
    <property type="molecule type" value="Genomic_DNA"/>
</dbReference>
<gene>
    <name evidence="6" type="ORF">GSLYS_00019670001</name>
</gene>
<dbReference type="GO" id="GO:0050290">
    <property type="term" value="F:sphingomyelin phosphodiesterase D activity"/>
    <property type="evidence" value="ECO:0007669"/>
    <property type="project" value="InterPro"/>
</dbReference>
<evidence type="ECO:0000256" key="3">
    <source>
        <dbReference type="ARBA" id="ARBA00022989"/>
    </source>
</evidence>
<organism evidence="6 7">
    <name type="scientific">Lymnaea stagnalis</name>
    <name type="common">Great pond snail</name>
    <name type="synonym">Helix stagnalis</name>
    <dbReference type="NCBI Taxonomy" id="6523"/>
    <lineage>
        <taxon>Eukaryota</taxon>
        <taxon>Metazoa</taxon>
        <taxon>Spiralia</taxon>
        <taxon>Lophotrochozoa</taxon>
        <taxon>Mollusca</taxon>
        <taxon>Gastropoda</taxon>
        <taxon>Heterobranchia</taxon>
        <taxon>Euthyneura</taxon>
        <taxon>Panpulmonata</taxon>
        <taxon>Hygrophila</taxon>
        <taxon>Lymnaeoidea</taxon>
        <taxon>Lymnaeidae</taxon>
        <taxon>Lymnaea</taxon>
    </lineage>
</organism>
<reference evidence="6 7" key="1">
    <citation type="submission" date="2024-04" db="EMBL/GenBank/DDBJ databases">
        <authorList>
            <consortium name="Genoscope - CEA"/>
            <person name="William W."/>
        </authorList>
    </citation>
    <scope>NUCLEOTIDE SEQUENCE [LARGE SCALE GENOMIC DNA]</scope>
</reference>
<dbReference type="Pfam" id="PF14724">
    <property type="entry name" value="mit_SMPDase"/>
    <property type="match status" value="1"/>
</dbReference>
<evidence type="ECO:0000256" key="2">
    <source>
        <dbReference type="ARBA" id="ARBA00022692"/>
    </source>
</evidence>
<comment type="subcellular location">
    <subcellularLocation>
        <location evidence="1">Membrane</location>
        <topology evidence="1">Single-pass membrane protein</topology>
    </subcellularLocation>
</comment>
<evidence type="ECO:0000256" key="5">
    <source>
        <dbReference type="SAM" id="Phobius"/>
    </source>
</evidence>
<sequence length="823" mass="95352">MAAYCHLIERLTANQNKPLLKRCQIMEEIIHTTSLKELKSSFPYLLHEIFDFERDKNPGWQIDKISRYNNPELFECIRKMLSPEGPLMKVVNSLHSDPSAVYEFPLKYIPTPARLMIEGGAVPAFYGNKLQLQNFSPASDAFELFVFHLAFALVNPIWQARNHSWSDFYEYVYPTILDDMLVYFLPCDKNSLPSVPHFSGPSMRPTILSYASGRPYNKTAVQVSPPGYGFGNSHRSLFKSSFLNAQKQHMQSMPVFDQAETEIWRSETFLQVLTEFWLNQNSSNGNELVSYSSGLQFSALHRDPFKSMFDQFMPTINHIKMVRLLVKYMHYFANSATSSLTSPFQQNLQSPLDQFKRSVIPHILQKKLYTFLRHAFSRWPLDSYFRMVLEIWLSYIQPWRYIVFVKGGLLLAQHSDTDVSIGKLVENKWDSFVEDNLLFYTVLTSEFIPRIYRMDMTSPYSAYMVYRVSRVTVKKNVCCIHLEAAAFSKPFRHIYFLFESNYDQGGSYLSGQSLHIPFVLPSYMLELEGPNFQYNSFFSDAMKENMMKVVGQLCEALDFVRSQQIASTKPERNAGFFSSIFGLDNGTRNVYLSPEYKRLPGHLEQAIMNFCTIFNVMYVSDPHSHHSPLNTSIANESMYLSEPDQEFPDCVETEDGLKLTDLGRRQLINKQRKFDKFYVGDPDLLPIRSYENASLVRVLFYFCSFINSYFRSEMISLYNSQKFAGRFAQVFLIPPTTLQDIQHKFHSPVTVQTAHLIWSQQPHISLRFLASYHFLVKLAITYVIISFIFEFGPAGFLIIMATLVFLYGFVLASVRHLKKSSIH</sequence>
<keyword evidence="4 5" id="KW-0472">Membrane</keyword>
<name>A0AAV2IJD4_LYMST</name>
<dbReference type="GO" id="GO:0046475">
    <property type="term" value="P:glycerophospholipid catabolic process"/>
    <property type="evidence" value="ECO:0007669"/>
    <property type="project" value="TreeGrafter"/>
</dbReference>
<keyword evidence="7" id="KW-1185">Reference proteome</keyword>
<keyword evidence="2 5" id="KW-0812">Transmembrane</keyword>
<dbReference type="AlphaFoldDB" id="A0AAV2IJD4"/>
<evidence type="ECO:0008006" key="8">
    <source>
        <dbReference type="Google" id="ProtNLM"/>
    </source>
</evidence>
<dbReference type="PANTHER" id="PTHR12988">
    <property type="entry name" value="SPHINGOMYELIN PHOSPHODIESTERASE 4"/>
    <property type="match status" value="1"/>
</dbReference>
<comment type="caution">
    <text evidence="6">The sequence shown here is derived from an EMBL/GenBank/DDBJ whole genome shotgun (WGS) entry which is preliminary data.</text>
</comment>
<accession>A0AAV2IJD4</accession>
<evidence type="ECO:0000313" key="7">
    <source>
        <dbReference type="Proteomes" id="UP001497497"/>
    </source>
</evidence>
<dbReference type="GO" id="GO:0006685">
    <property type="term" value="P:sphingomyelin catabolic process"/>
    <property type="evidence" value="ECO:0007669"/>
    <property type="project" value="TreeGrafter"/>
</dbReference>
<evidence type="ECO:0000256" key="4">
    <source>
        <dbReference type="ARBA" id="ARBA00023136"/>
    </source>
</evidence>
<protein>
    <recommendedName>
        <fullName evidence="8">Sphingomyelin phosphodiesterase 4</fullName>
    </recommendedName>
</protein>
<proteinExistence type="predicted"/>
<dbReference type="GO" id="GO:0046513">
    <property type="term" value="P:ceramide biosynthetic process"/>
    <property type="evidence" value="ECO:0007669"/>
    <property type="project" value="TreeGrafter"/>
</dbReference>
<feature type="transmembrane region" description="Helical" evidence="5">
    <location>
        <begin position="795"/>
        <end position="814"/>
    </location>
</feature>
<evidence type="ECO:0000313" key="6">
    <source>
        <dbReference type="EMBL" id="CAL1546293.1"/>
    </source>
</evidence>
<evidence type="ECO:0000256" key="1">
    <source>
        <dbReference type="ARBA" id="ARBA00004167"/>
    </source>
</evidence>
<dbReference type="Proteomes" id="UP001497497">
    <property type="component" value="Unassembled WGS sequence"/>
</dbReference>
<dbReference type="GO" id="GO:0016020">
    <property type="term" value="C:membrane"/>
    <property type="evidence" value="ECO:0007669"/>
    <property type="project" value="UniProtKB-SubCell"/>
</dbReference>
<keyword evidence="3 5" id="KW-1133">Transmembrane helix</keyword>